<evidence type="ECO:0000256" key="1">
    <source>
        <dbReference type="SAM" id="MobiDB-lite"/>
    </source>
</evidence>
<dbReference type="EMBL" id="VOBR01000029">
    <property type="protein sequence ID" value="TWP46889.1"/>
    <property type="molecule type" value="Genomic_DNA"/>
</dbReference>
<dbReference type="OrthoDB" id="4554527at2"/>
<dbReference type="Gene3D" id="2.60.300.12">
    <property type="entry name" value="HesB-like domain"/>
    <property type="match status" value="1"/>
</dbReference>
<evidence type="ECO:0000313" key="2">
    <source>
        <dbReference type="EMBL" id="TWP46889.1"/>
    </source>
</evidence>
<dbReference type="Proteomes" id="UP000316639">
    <property type="component" value="Unassembled WGS sequence"/>
</dbReference>
<keyword evidence="3" id="KW-1185">Reference proteome</keyword>
<dbReference type="SUPFAM" id="SSF89360">
    <property type="entry name" value="HesB-like domain"/>
    <property type="match status" value="1"/>
</dbReference>
<accession>A0A563EJF4</accession>
<dbReference type="InterPro" id="IPR035903">
    <property type="entry name" value="HesB-like_dom_sf"/>
</dbReference>
<evidence type="ECO:0000313" key="3">
    <source>
        <dbReference type="Proteomes" id="UP000316639"/>
    </source>
</evidence>
<dbReference type="RefSeq" id="WP_146358398.1">
    <property type="nucleotide sequence ID" value="NZ_VOBR01000029.1"/>
</dbReference>
<sequence length="96" mass="10079">MLEVTPVAAEVIKELVTDSPAAGDHGLRFSLQGDEDSQTSLELSVSEPTPGDEVIASESGARVIMEPAAARFLDDKVLDVQEDANGQPAFAIARQG</sequence>
<protein>
    <submittedName>
        <fullName evidence="2">Iron-sulfur cluster biosynthesis protein</fullName>
    </submittedName>
</protein>
<proteinExistence type="predicted"/>
<feature type="compositionally biased region" description="Polar residues" evidence="1">
    <location>
        <begin position="38"/>
        <end position="47"/>
    </location>
</feature>
<reference evidence="2 3" key="1">
    <citation type="submission" date="2019-07" db="EMBL/GenBank/DDBJ databases">
        <title>Lentzea xizangensis sp. nov., isolated from Qinghai-Tibetan Plateau Soils.</title>
        <authorList>
            <person name="Huang J."/>
        </authorList>
    </citation>
    <scope>NUCLEOTIDE SEQUENCE [LARGE SCALE GENOMIC DNA]</scope>
    <source>
        <strain evidence="2 3">FXJ1.1311</strain>
    </source>
</reference>
<feature type="region of interest" description="Disordered" evidence="1">
    <location>
        <begin position="23"/>
        <end position="53"/>
    </location>
</feature>
<organism evidence="2 3">
    <name type="scientific">Lentzea tibetensis</name>
    <dbReference type="NCBI Taxonomy" id="2591470"/>
    <lineage>
        <taxon>Bacteria</taxon>
        <taxon>Bacillati</taxon>
        <taxon>Actinomycetota</taxon>
        <taxon>Actinomycetes</taxon>
        <taxon>Pseudonocardiales</taxon>
        <taxon>Pseudonocardiaceae</taxon>
        <taxon>Lentzea</taxon>
    </lineage>
</organism>
<name>A0A563EJF4_9PSEU</name>
<dbReference type="AlphaFoldDB" id="A0A563EJF4"/>
<comment type="caution">
    <text evidence="2">The sequence shown here is derived from an EMBL/GenBank/DDBJ whole genome shotgun (WGS) entry which is preliminary data.</text>
</comment>
<gene>
    <name evidence="2" type="ORF">FKR81_34355</name>
</gene>